<feature type="region of interest" description="Disordered" evidence="1">
    <location>
        <begin position="1"/>
        <end position="26"/>
    </location>
</feature>
<sequence length="760" mass="81258">MRVQDPGRDGRAAERSTRHSAPTAPDRLAKVASDGAGPVHLPGAFSPQGLLALQRTVGNQAVAAMLADRHARDKGHAPAGDHVHGEPVQRAATGNRAQEEPVRRAAAHTVLRSAGRPLEAPLRTEMEARLGADFSSVRLHTGDAARRSAQELGARAYTSGENVVIGAGGTDKHTLAHELTHVIQQRQGPVSGTDNGAGVRVSDPSDHFERAAEANARRAMAAPLPSAHRTGDDGHTDLAGSLSRSVRHPGEAGTPAVQRAVGFEFEAQWNVRRMEANSQEVREQRSQERQRLIDARILEIFLSPYSPYHRRLTPQEQTQVAQGGDQALRAQWFDHAGFLTSAGAQRLEGLDVTADERQSLVTTLMVRGQVSEEPLAGENLGKGRVDGLVVAGNKFDLTADASPTGGSNLEWITDPLTSLAEVGTVMDNVTAMARFLDGRQNSEYIRSEEVTAGGGTPRPNLRIYPDGNALSFAPQATLGARLERLPKLIDYLENRRPLSVLERVPVLGAGRVKGRRQASADLSAGGLGDLPVARAGADAAIAALLPQLGFPLSGAETKALTGLVMHLAAYLIQGQNLQPGANAKSIAGALMARTDFAHSFSLLPANLTGHFQANPDAFAALVLQAANMTGHGEERVFGNEVERGLANDRTRTTVELTRNAWLRALPSGSDLLKNWEHLTDAERNTVDDEDGARAVHKSLGALGAQQNLVGPQADQEAVVAELRRMKDNIPTARLKPLAVAVFTLVEQLNAQRTLRYEKGL</sequence>
<keyword evidence="4" id="KW-1185">Reference proteome</keyword>
<evidence type="ECO:0000259" key="2">
    <source>
        <dbReference type="Pfam" id="PF13699"/>
    </source>
</evidence>
<name>A0A6I6MPU9_9ACTN</name>
<feature type="compositionally biased region" description="Basic and acidic residues" evidence="1">
    <location>
        <begin position="73"/>
        <end position="87"/>
    </location>
</feature>
<evidence type="ECO:0000313" key="4">
    <source>
        <dbReference type="Proteomes" id="UP000436138"/>
    </source>
</evidence>
<reference evidence="3 4" key="1">
    <citation type="submission" date="2019-12" db="EMBL/GenBank/DDBJ databases">
        <title>Streptomyces sp. strain T44 isolated from rhizosphere soil of Broussonetia papyrifera.</title>
        <authorList>
            <person name="Mo P."/>
        </authorList>
    </citation>
    <scope>NUCLEOTIDE SEQUENCE [LARGE SCALE GENOMIC DNA]</scope>
    <source>
        <strain evidence="3 4">T44</strain>
    </source>
</reference>
<protein>
    <submittedName>
        <fullName evidence="3">DUF4157 domain-containing protein</fullName>
    </submittedName>
</protein>
<accession>A0A6I6MPU9</accession>
<dbReference type="AlphaFoldDB" id="A0A6I6MPU9"/>
<feature type="region of interest" description="Disordered" evidence="1">
    <location>
        <begin position="73"/>
        <end position="100"/>
    </location>
</feature>
<evidence type="ECO:0000313" key="3">
    <source>
        <dbReference type="EMBL" id="QHA02478.1"/>
    </source>
</evidence>
<dbReference type="EMBL" id="CP047020">
    <property type="protein sequence ID" value="QHA02478.1"/>
    <property type="molecule type" value="Genomic_DNA"/>
</dbReference>
<feature type="compositionally biased region" description="Basic and acidic residues" evidence="1">
    <location>
        <begin position="1"/>
        <end position="17"/>
    </location>
</feature>
<dbReference type="InterPro" id="IPR025295">
    <property type="entry name" value="eCIS_core_dom"/>
</dbReference>
<dbReference type="RefSeq" id="WP_158917509.1">
    <property type="nucleotide sequence ID" value="NZ_CP047020.1"/>
</dbReference>
<dbReference type="Pfam" id="PF13699">
    <property type="entry name" value="eCIS_core"/>
    <property type="match status" value="1"/>
</dbReference>
<evidence type="ECO:0000256" key="1">
    <source>
        <dbReference type="SAM" id="MobiDB-lite"/>
    </source>
</evidence>
<dbReference type="KEGG" id="sbro:GQF42_03495"/>
<gene>
    <name evidence="3" type="ORF">GQF42_03495</name>
</gene>
<dbReference type="Proteomes" id="UP000436138">
    <property type="component" value="Chromosome"/>
</dbReference>
<proteinExistence type="predicted"/>
<feature type="region of interest" description="Disordered" evidence="1">
    <location>
        <begin position="224"/>
        <end position="254"/>
    </location>
</feature>
<feature type="domain" description="eCIS core" evidence="2">
    <location>
        <begin position="117"/>
        <end position="188"/>
    </location>
</feature>
<organism evidence="3 4">
    <name type="scientific">Streptomyces broussonetiae</name>
    <dbReference type="NCBI Taxonomy" id="2686304"/>
    <lineage>
        <taxon>Bacteria</taxon>
        <taxon>Bacillati</taxon>
        <taxon>Actinomycetota</taxon>
        <taxon>Actinomycetes</taxon>
        <taxon>Kitasatosporales</taxon>
        <taxon>Streptomycetaceae</taxon>
        <taxon>Streptomyces</taxon>
    </lineage>
</organism>